<gene>
    <name evidence="1" type="ORF">BN983_03088</name>
</gene>
<accession>A0A059NXY9</accession>
<comment type="caution">
    <text evidence="1">The sequence shown here is derived from an EMBL/GenBank/DDBJ whole genome shotgun (WGS) entry which is preliminary data.</text>
</comment>
<evidence type="ECO:0000313" key="1">
    <source>
        <dbReference type="EMBL" id="CDQ24790.1"/>
    </source>
</evidence>
<keyword evidence="2" id="KW-1185">Reference proteome</keyword>
<reference evidence="2" key="1">
    <citation type="submission" date="2014-03" db="EMBL/GenBank/DDBJ databases">
        <authorList>
            <person name="Urmite Genomes U."/>
        </authorList>
    </citation>
    <scope>NUCLEOTIDE SEQUENCE [LARGE SCALE GENOMIC DNA]</scope>
    <source>
        <strain evidence="2">HD-03</strain>
    </source>
</reference>
<dbReference type="RefSeq" id="WP_035510018.1">
    <property type="nucleotide sequence ID" value="NZ_CCDH010000003.1"/>
</dbReference>
<dbReference type="EMBL" id="CCDI010000004">
    <property type="protein sequence ID" value="CDQ24790.1"/>
    <property type="molecule type" value="Genomic_DNA"/>
</dbReference>
<reference evidence="1 2" key="2">
    <citation type="submission" date="2014-05" db="EMBL/GenBank/DDBJ databases">
        <title>Draft genome sequence of Halobacillus karajensis HK-03.</title>
        <authorList>
            <person name="Khelaifia S."/>
            <person name="Croce O."/>
            <person name="Lagier J.C."/>
            <person name="Raoult D."/>
        </authorList>
    </citation>
    <scope>NUCLEOTIDE SEQUENCE [LARGE SCALE GENOMIC DNA]</scope>
    <source>
        <strain evidence="1 2">HD-03</strain>
    </source>
</reference>
<dbReference type="AlphaFoldDB" id="A0A059NXY9"/>
<proteinExistence type="predicted"/>
<sequence>MDDVKCKQMLDSFLTFYDQASQTPKHKRYELWTDHYAFPYTPPGYQQGQLAKEMIEYAWNKYERVYDKIQYFDIGPLEVNGYVDSIKQILHCTSPVRVTVMFFVGTFETDPFIMEENHQYTLCFPAELSSSRTRLIQELTRVVHCCQSGLAPSHTRTLGQLIFQEGMALHTAEEVLEESGMVDFPLSWEEEKCTREPNRVMMNIQPHLHRTDYEALYSFTKGTGASGYEKEANYTGYLVVEHLLEQGRPLYDLAQVQKSEVDTIVERSLFSLMNQAYLTQPQE</sequence>
<name>A0A059NXY9_9BACI</name>
<protein>
    <submittedName>
        <fullName evidence="1">Uncharacterized protein</fullName>
    </submittedName>
</protein>
<evidence type="ECO:0000313" key="2">
    <source>
        <dbReference type="Proteomes" id="UP000028868"/>
    </source>
</evidence>
<organism evidence="1 2">
    <name type="scientific">Halobacillus karajensis</name>
    <dbReference type="NCBI Taxonomy" id="195088"/>
    <lineage>
        <taxon>Bacteria</taxon>
        <taxon>Bacillati</taxon>
        <taxon>Bacillota</taxon>
        <taxon>Bacilli</taxon>
        <taxon>Bacillales</taxon>
        <taxon>Bacillaceae</taxon>
        <taxon>Halobacillus</taxon>
    </lineage>
</organism>
<dbReference type="Proteomes" id="UP000028868">
    <property type="component" value="Unassembled WGS sequence"/>
</dbReference>